<evidence type="ECO:0000313" key="7">
    <source>
        <dbReference type="Proteomes" id="UP000190367"/>
    </source>
</evidence>
<feature type="transmembrane region" description="Helical" evidence="5">
    <location>
        <begin position="245"/>
        <end position="264"/>
    </location>
</feature>
<feature type="transmembrane region" description="Helical" evidence="5">
    <location>
        <begin position="149"/>
        <end position="179"/>
    </location>
</feature>
<keyword evidence="4 5" id="KW-0472">Membrane</keyword>
<name>A0A1T4U2H9_9BACT</name>
<dbReference type="RefSeq" id="WP_078673111.1">
    <property type="nucleotide sequence ID" value="NZ_FUWZ01000008.1"/>
</dbReference>
<dbReference type="InterPro" id="IPR051598">
    <property type="entry name" value="TSUP/Inactive_protease-like"/>
</dbReference>
<feature type="transmembrane region" description="Helical" evidence="5">
    <location>
        <begin position="7"/>
        <end position="36"/>
    </location>
</feature>
<feature type="transmembrane region" description="Helical" evidence="5">
    <location>
        <begin position="110"/>
        <end position="129"/>
    </location>
</feature>
<evidence type="ECO:0000256" key="1">
    <source>
        <dbReference type="ARBA" id="ARBA00004141"/>
    </source>
</evidence>
<feature type="transmembrane region" description="Helical" evidence="5">
    <location>
        <begin position="69"/>
        <end position="90"/>
    </location>
</feature>
<keyword evidence="7" id="KW-1185">Reference proteome</keyword>
<dbReference type="Pfam" id="PF01925">
    <property type="entry name" value="TauE"/>
    <property type="match status" value="1"/>
</dbReference>
<reference evidence="7" key="1">
    <citation type="submission" date="2017-02" db="EMBL/GenBank/DDBJ databases">
        <authorList>
            <person name="Varghese N."/>
            <person name="Submissions S."/>
        </authorList>
    </citation>
    <scope>NUCLEOTIDE SEQUENCE [LARGE SCALE GENOMIC DNA]</scope>
    <source>
        <strain evidence="7">DSM 22224</strain>
    </source>
</reference>
<dbReference type="GO" id="GO:0005886">
    <property type="term" value="C:plasma membrane"/>
    <property type="evidence" value="ECO:0007669"/>
    <property type="project" value="UniProtKB-SubCell"/>
</dbReference>
<keyword evidence="5" id="KW-1003">Cell membrane</keyword>
<dbReference type="STRING" id="634771.SAMN04488128_10854"/>
<dbReference type="PANTHER" id="PTHR43701">
    <property type="entry name" value="MEMBRANE TRANSPORTER PROTEIN MJ0441-RELATED"/>
    <property type="match status" value="1"/>
</dbReference>
<dbReference type="Proteomes" id="UP000190367">
    <property type="component" value="Unassembled WGS sequence"/>
</dbReference>
<sequence>MEIIGYIAAALIGVSLGLIGGGGSVLTLPVLVYLFGITPAAATSYSLFIVGATSLVGAVGSYRKQQVNVPVALLFGIPTIVAVWMTRRYVMPALPAELFRIGDWMVTRELAVMLLFAGLMLLASFSMILGRTAAPQTVRPMGPAGKIRLALYGLLIGFVTGLLGAGGGFLIIPALIIMAGLPMKTAVGTSLMIMAMSTLIGFMGDTGHAGINWPLLLTLTGIAVAGVIGGGLLSRRIPGGKLKRGFGWFVLVMGVYIILLETVLK</sequence>
<keyword evidence="3 5" id="KW-1133">Transmembrane helix</keyword>
<dbReference type="InterPro" id="IPR002781">
    <property type="entry name" value="TM_pro_TauE-like"/>
</dbReference>
<feature type="transmembrane region" description="Helical" evidence="5">
    <location>
        <begin position="215"/>
        <end position="233"/>
    </location>
</feature>
<dbReference type="AlphaFoldDB" id="A0A1T4U2H9"/>
<dbReference type="OrthoDB" id="8559161at2"/>
<protein>
    <recommendedName>
        <fullName evidence="5">Probable membrane transporter protein</fullName>
    </recommendedName>
</protein>
<accession>A0A1T4U2H9</accession>
<evidence type="ECO:0000313" key="6">
    <source>
        <dbReference type="EMBL" id="SKA46916.1"/>
    </source>
</evidence>
<evidence type="ECO:0000256" key="2">
    <source>
        <dbReference type="ARBA" id="ARBA00022692"/>
    </source>
</evidence>
<comment type="similarity">
    <text evidence="5">Belongs to the 4-toluene sulfonate uptake permease (TSUP) (TC 2.A.102) family.</text>
</comment>
<comment type="subcellular location">
    <subcellularLocation>
        <location evidence="5">Cell membrane</location>
        <topology evidence="5">Multi-pass membrane protein</topology>
    </subcellularLocation>
    <subcellularLocation>
        <location evidence="1">Membrane</location>
        <topology evidence="1">Multi-pass membrane protein</topology>
    </subcellularLocation>
</comment>
<dbReference type="PANTHER" id="PTHR43701:SF2">
    <property type="entry name" value="MEMBRANE TRANSPORTER PROTEIN YJNA-RELATED"/>
    <property type="match status" value="1"/>
</dbReference>
<gene>
    <name evidence="6" type="ORF">SAMN04488128_10854</name>
</gene>
<evidence type="ECO:0000256" key="3">
    <source>
        <dbReference type="ARBA" id="ARBA00022989"/>
    </source>
</evidence>
<proteinExistence type="inferred from homology"/>
<dbReference type="EMBL" id="FUWZ01000008">
    <property type="protein sequence ID" value="SKA46916.1"/>
    <property type="molecule type" value="Genomic_DNA"/>
</dbReference>
<keyword evidence="2 5" id="KW-0812">Transmembrane</keyword>
<organism evidence="6 7">
    <name type="scientific">Chitinophaga eiseniae</name>
    <dbReference type="NCBI Taxonomy" id="634771"/>
    <lineage>
        <taxon>Bacteria</taxon>
        <taxon>Pseudomonadati</taxon>
        <taxon>Bacteroidota</taxon>
        <taxon>Chitinophagia</taxon>
        <taxon>Chitinophagales</taxon>
        <taxon>Chitinophagaceae</taxon>
        <taxon>Chitinophaga</taxon>
    </lineage>
</organism>
<evidence type="ECO:0000256" key="4">
    <source>
        <dbReference type="ARBA" id="ARBA00023136"/>
    </source>
</evidence>
<evidence type="ECO:0000256" key="5">
    <source>
        <dbReference type="RuleBase" id="RU363041"/>
    </source>
</evidence>
<feature type="transmembrane region" description="Helical" evidence="5">
    <location>
        <begin position="42"/>
        <end position="62"/>
    </location>
</feature>